<dbReference type="AlphaFoldDB" id="A0A5B8IRS1"/>
<feature type="signal peptide" evidence="9">
    <location>
        <begin position="1"/>
        <end position="29"/>
    </location>
</feature>
<dbReference type="InterPro" id="IPR041280">
    <property type="entry name" value="Big_10"/>
</dbReference>
<dbReference type="GO" id="GO:0071972">
    <property type="term" value="F:peptidoglycan L,D-transpeptidase activity"/>
    <property type="evidence" value="ECO:0007669"/>
    <property type="project" value="TreeGrafter"/>
</dbReference>
<dbReference type="OrthoDB" id="5242354at2"/>
<evidence type="ECO:0000256" key="2">
    <source>
        <dbReference type="ARBA" id="ARBA00022679"/>
    </source>
</evidence>
<dbReference type="GO" id="GO:0071555">
    <property type="term" value="P:cell wall organization"/>
    <property type="evidence" value="ECO:0007669"/>
    <property type="project" value="UniProtKB-UniRule"/>
</dbReference>
<evidence type="ECO:0000259" key="10">
    <source>
        <dbReference type="PROSITE" id="PS52029"/>
    </source>
</evidence>
<evidence type="ECO:0000256" key="6">
    <source>
        <dbReference type="ARBA" id="ARBA00023316"/>
    </source>
</evidence>
<dbReference type="EMBL" id="CP042266">
    <property type="protein sequence ID" value="QDY80349.1"/>
    <property type="molecule type" value="Genomic_DNA"/>
</dbReference>
<evidence type="ECO:0000256" key="1">
    <source>
        <dbReference type="ARBA" id="ARBA00004752"/>
    </source>
</evidence>
<dbReference type="Gene3D" id="2.60.40.3780">
    <property type="match status" value="1"/>
</dbReference>
<dbReference type="PANTHER" id="PTHR30582:SF2">
    <property type="entry name" value="L,D-TRANSPEPTIDASE YCIB-RELATED"/>
    <property type="match status" value="1"/>
</dbReference>
<evidence type="ECO:0000256" key="7">
    <source>
        <dbReference type="PROSITE-ProRule" id="PRU01373"/>
    </source>
</evidence>
<keyword evidence="5" id="KW-0012">Acyltransferase</keyword>
<keyword evidence="12" id="KW-1185">Reference proteome</keyword>
<evidence type="ECO:0000313" key="12">
    <source>
        <dbReference type="Proteomes" id="UP000320580"/>
    </source>
</evidence>
<evidence type="ECO:0000256" key="9">
    <source>
        <dbReference type="SAM" id="SignalP"/>
    </source>
</evidence>
<keyword evidence="2" id="KW-0808">Transferase</keyword>
<evidence type="ECO:0000256" key="4">
    <source>
        <dbReference type="ARBA" id="ARBA00022984"/>
    </source>
</evidence>
<dbReference type="PROSITE" id="PS51257">
    <property type="entry name" value="PROKAR_LIPOPROTEIN"/>
    <property type="match status" value="1"/>
</dbReference>
<organism evidence="11 12">
    <name type="scientific">Streptomyces qinzhouensis</name>
    <dbReference type="NCBI Taxonomy" id="2599401"/>
    <lineage>
        <taxon>Bacteria</taxon>
        <taxon>Bacillati</taxon>
        <taxon>Actinomycetota</taxon>
        <taxon>Actinomycetes</taxon>
        <taxon>Kitasatosporales</taxon>
        <taxon>Streptomycetaceae</taxon>
        <taxon>Streptomyces</taxon>
    </lineage>
</organism>
<dbReference type="InterPro" id="IPR038063">
    <property type="entry name" value="Transpep_catalytic_dom"/>
</dbReference>
<feature type="chain" id="PRO_5038656476" evidence="9">
    <location>
        <begin position="30"/>
        <end position="404"/>
    </location>
</feature>
<dbReference type="PROSITE" id="PS52029">
    <property type="entry name" value="LD_TPASE"/>
    <property type="match status" value="1"/>
</dbReference>
<protein>
    <submittedName>
        <fullName evidence="11">L,D-transpeptidase family protein</fullName>
    </submittedName>
</protein>
<feature type="region of interest" description="Disordered" evidence="8">
    <location>
        <begin position="34"/>
        <end position="68"/>
    </location>
</feature>
<reference evidence="11 12" key="1">
    <citation type="submission" date="2019-07" db="EMBL/GenBank/DDBJ databases">
        <authorList>
            <person name="Zhu P."/>
        </authorList>
    </citation>
    <scope>NUCLEOTIDE SEQUENCE [LARGE SCALE GENOMIC DNA]</scope>
    <source>
        <strain evidence="11 12">SSL-25</strain>
    </source>
</reference>
<dbReference type="GO" id="GO:0016746">
    <property type="term" value="F:acyltransferase activity"/>
    <property type="evidence" value="ECO:0007669"/>
    <property type="project" value="UniProtKB-KW"/>
</dbReference>
<feature type="active site" description="Nucleophile" evidence="7">
    <location>
        <position position="349"/>
    </location>
</feature>
<dbReference type="Gene3D" id="2.60.40.3710">
    <property type="match status" value="1"/>
</dbReference>
<dbReference type="InterPro" id="IPR050979">
    <property type="entry name" value="LD-transpeptidase"/>
</dbReference>
<proteinExistence type="predicted"/>
<accession>A0A5B8IRS1</accession>
<evidence type="ECO:0000256" key="8">
    <source>
        <dbReference type="SAM" id="MobiDB-lite"/>
    </source>
</evidence>
<dbReference type="GO" id="GO:0005576">
    <property type="term" value="C:extracellular region"/>
    <property type="evidence" value="ECO:0007669"/>
    <property type="project" value="TreeGrafter"/>
</dbReference>
<keyword evidence="6 7" id="KW-0961">Cell wall biogenesis/degradation</keyword>
<evidence type="ECO:0000256" key="5">
    <source>
        <dbReference type="ARBA" id="ARBA00023315"/>
    </source>
</evidence>
<gene>
    <name evidence="11" type="ORF">FQU76_31850</name>
</gene>
<feature type="domain" description="L,D-TPase catalytic" evidence="10">
    <location>
        <begin position="250"/>
        <end position="373"/>
    </location>
</feature>
<dbReference type="GO" id="GO:0008360">
    <property type="term" value="P:regulation of cell shape"/>
    <property type="evidence" value="ECO:0007669"/>
    <property type="project" value="UniProtKB-UniRule"/>
</dbReference>
<dbReference type="Gene3D" id="2.40.440.10">
    <property type="entry name" value="L,D-transpeptidase catalytic domain-like"/>
    <property type="match status" value="1"/>
</dbReference>
<sequence length="404" mass="42416">MRPISARPVRHPATRLAVAAAVLAPLALAGCSSDGSGSGGDGKAGSAKAADKPATVAVTPSGSGAKAGQPIKVTAQGGKLTSVQVSDADGGTVTGKLSANGTVWTSDRKAGAGASYQVTAATKTESGTTGSAKAAFTTAKAEKKNLVTFWPLKGSTVGIGQPISLVFDFPVADRAEVEKALKVTTSNNTEGSWGWLKHYDGKDRIDWRPKEYWKPGTQVTLDAPLNGIATSKERMFARDYAMKFTIGAKEVVKVDLNKKKLVLERNGSPVRTIPVSGGTPGGEKRSWGGTTVLISKEGTINMNSETVGLGDAYNKMVDYSMRLTWSGMYAHAAPWNSSYFGRANKSSGCIGMSTGEAASFYKSVKVGTPFETTGRDTKGIPAQGNGFSNWNESWEQWKKRSALS</sequence>
<dbReference type="KEGG" id="sqz:FQU76_31850"/>
<evidence type="ECO:0000256" key="3">
    <source>
        <dbReference type="ARBA" id="ARBA00022960"/>
    </source>
</evidence>
<dbReference type="UniPathway" id="UPA00219"/>
<name>A0A5B8IRS1_9ACTN</name>
<dbReference type="SUPFAM" id="SSF141523">
    <property type="entry name" value="L,D-transpeptidase catalytic domain-like"/>
    <property type="match status" value="1"/>
</dbReference>
<keyword evidence="9" id="KW-0732">Signal</keyword>
<dbReference type="InterPro" id="IPR005490">
    <property type="entry name" value="LD_TPept_cat_dom"/>
</dbReference>
<keyword evidence="3 7" id="KW-0133">Cell shape</keyword>
<comment type="pathway">
    <text evidence="1 7">Cell wall biogenesis; peptidoglycan biosynthesis.</text>
</comment>
<dbReference type="GO" id="GO:0018104">
    <property type="term" value="P:peptidoglycan-protein cross-linking"/>
    <property type="evidence" value="ECO:0007669"/>
    <property type="project" value="TreeGrafter"/>
</dbReference>
<dbReference type="CDD" id="cd16913">
    <property type="entry name" value="YkuD_like"/>
    <property type="match status" value="1"/>
</dbReference>
<dbReference type="Pfam" id="PF17964">
    <property type="entry name" value="Big_10"/>
    <property type="match status" value="1"/>
</dbReference>
<dbReference type="CDD" id="cd13432">
    <property type="entry name" value="LDT_IgD_like_2"/>
    <property type="match status" value="1"/>
</dbReference>
<dbReference type="PANTHER" id="PTHR30582">
    <property type="entry name" value="L,D-TRANSPEPTIDASE"/>
    <property type="match status" value="1"/>
</dbReference>
<evidence type="ECO:0000313" key="11">
    <source>
        <dbReference type="EMBL" id="QDY80349.1"/>
    </source>
</evidence>
<dbReference type="Proteomes" id="UP000320580">
    <property type="component" value="Chromosome"/>
</dbReference>
<dbReference type="Pfam" id="PF03734">
    <property type="entry name" value="YkuD"/>
    <property type="match status" value="1"/>
</dbReference>
<feature type="active site" description="Proton donor/acceptor" evidence="7">
    <location>
        <position position="331"/>
    </location>
</feature>
<keyword evidence="4 7" id="KW-0573">Peptidoglycan synthesis</keyword>